<organism evidence="1">
    <name type="scientific">mine drainage metagenome</name>
    <dbReference type="NCBI Taxonomy" id="410659"/>
    <lineage>
        <taxon>unclassified sequences</taxon>
        <taxon>metagenomes</taxon>
        <taxon>ecological metagenomes</taxon>
    </lineage>
</organism>
<sequence length="56" mass="6239">MDCISRALFLEQDFRQELAVIHSPAPMLGALTIGEIANSGQDYLEFYNKTAVVGFF</sequence>
<evidence type="ECO:0000313" key="1">
    <source>
        <dbReference type="EMBL" id="EQD46615.1"/>
    </source>
</evidence>
<name>T1AX29_9ZZZZ</name>
<gene>
    <name evidence="1" type="ORF">B1A_14553</name>
</gene>
<dbReference type="EMBL" id="AUZX01010686">
    <property type="protein sequence ID" value="EQD46615.1"/>
    <property type="molecule type" value="Genomic_DNA"/>
</dbReference>
<reference evidence="1" key="1">
    <citation type="submission" date="2013-08" db="EMBL/GenBank/DDBJ databases">
        <authorList>
            <person name="Mendez C."/>
            <person name="Richter M."/>
            <person name="Ferrer M."/>
            <person name="Sanchez J."/>
        </authorList>
    </citation>
    <scope>NUCLEOTIDE SEQUENCE</scope>
</reference>
<reference evidence="1" key="2">
    <citation type="journal article" date="2014" name="ISME J.">
        <title>Microbial stratification in low pH oxic and suboxic macroscopic growths along an acid mine drainage.</title>
        <authorList>
            <person name="Mendez-Garcia C."/>
            <person name="Mesa V."/>
            <person name="Sprenger R.R."/>
            <person name="Richter M."/>
            <person name="Diez M.S."/>
            <person name="Solano J."/>
            <person name="Bargiela R."/>
            <person name="Golyshina O.V."/>
            <person name="Manteca A."/>
            <person name="Ramos J.L."/>
            <person name="Gallego J.R."/>
            <person name="Llorente I."/>
            <person name="Martins Dos Santos V.A."/>
            <person name="Jensen O.N."/>
            <person name="Pelaez A.I."/>
            <person name="Sanchez J."/>
            <person name="Ferrer M."/>
        </authorList>
    </citation>
    <scope>NUCLEOTIDE SEQUENCE</scope>
</reference>
<proteinExistence type="predicted"/>
<accession>T1AX29</accession>
<comment type="caution">
    <text evidence="1">The sequence shown here is derived from an EMBL/GenBank/DDBJ whole genome shotgun (WGS) entry which is preliminary data.</text>
</comment>
<dbReference type="AlphaFoldDB" id="T1AX29"/>
<protein>
    <submittedName>
        <fullName evidence="1">Uncharacterized protein</fullName>
    </submittedName>
</protein>